<dbReference type="Pfam" id="PF00078">
    <property type="entry name" value="RVT_1"/>
    <property type="match status" value="1"/>
</dbReference>
<dbReference type="InterPro" id="IPR043502">
    <property type="entry name" value="DNA/RNA_pol_sf"/>
</dbReference>
<dbReference type="SUPFAM" id="SSF56672">
    <property type="entry name" value="DNA/RNA polymerases"/>
    <property type="match status" value="1"/>
</dbReference>
<proteinExistence type="predicted"/>
<dbReference type="GO" id="GO:0003964">
    <property type="term" value="F:RNA-directed DNA polymerase activity"/>
    <property type="evidence" value="ECO:0007669"/>
    <property type="project" value="UniProtKB-KW"/>
</dbReference>
<dbReference type="PROSITE" id="PS50878">
    <property type="entry name" value="RT_POL"/>
    <property type="match status" value="1"/>
</dbReference>
<dbReference type="PANTHER" id="PTHR34047:SF3">
    <property type="entry name" value="BLR2052 PROTEIN"/>
    <property type="match status" value="1"/>
</dbReference>
<keyword evidence="2" id="KW-0808">Transferase</keyword>
<comment type="caution">
    <text evidence="2">The sequence shown here is derived from an EMBL/GenBank/DDBJ whole genome shotgun (WGS) entry which is preliminary data.</text>
</comment>
<dbReference type="InterPro" id="IPR000477">
    <property type="entry name" value="RT_dom"/>
</dbReference>
<feature type="non-terminal residue" evidence="2">
    <location>
        <position position="73"/>
    </location>
</feature>
<evidence type="ECO:0000259" key="1">
    <source>
        <dbReference type="PROSITE" id="PS50878"/>
    </source>
</evidence>
<sequence length="73" mass="8244">MIDLDIQGFFDNVPHGPIIAAVERHTNLPWVLLYVKRWLVAPVQRPDGTLVRREKGTPQGSAISPLLSNLFMH</sequence>
<organism evidence="2 3">
    <name type="scientific">Streptomyces gibsoniae</name>
    <dbReference type="NCBI Taxonomy" id="3075529"/>
    <lineage>
        <taxon>Bacteria</taxon>
        <taxon>Bacillati</taxon>
        <taxon>Actinomycetota</taxon>
        <taxon>Actinomycetes</taxon>
        <taxon>Kitasatosporales</taxon>
        <taxon>Streptomycetaceae</taxon>
        <taxon>Streptomyces</taxon>
    </lineage>
</organism>
<evidence type="ECO:0000313" key="3">
    <source>
        <dbReference type="Proteomes" id="UP001183809"/>
    </source>
</evidence>
<gene>
    <name evidence="2" type="ORF">RM764_47615</name>
</gene>
<feature type="domain" description="Reverse transcriptase" evidence="1">
    <location>
        <begin position="1"/>
        <end position="73"/>
    </location>
</feature>
<keyword evidence="3" id="KW-1185">Reference proteome</keyword>
<dbReference type="InterPro" id="IPR051083">
    <property type="entry name" value="GrpII_Intron_Splice-Mob/Def"/>
</dbReference>
<dbReference type="RefSeq" id="WP_311701848.1">
    <property type="nucleotide sequence ID" value="NZ_JAVREY010000502.1"/>
</dbReference>
<dbReference type="EMBL" id="JAVREY010000502">
    <property type="protein sequence ID" value="MDT0470478.1"/>
    <property type="molecule type" value="Genomic_DNA"/>
</dbReference>
<name>A0ABU2UB51_9ACTN</name>
<keyword evidence="2" id="KW-0695">RNA-directed DNA polymerase</keyword>
<keyword evidence="2" id="KW-0548">Nucleotidyltransferase</keyword>
<protein>
    <submittedName>
        <fullName evidence="2">Reverse transcriptase domain-containing protein</fullName>
    </submittedName>
</protein>
<reference evidence="3" key="1">
    <citation type="submission" date="2023-07" db="EMBL/GenBank/DDBJ databases">
        <title>30 novel species of actinomycetes from the DSMZ collection.</title>
        <authorList>
            <person name="Nouioui I."/>
        </authorList>
    </citation>
    <scope>NUCLEOTIDE SEQUENCE [LARGE SCALE GENOMIC DNA]</scope>
    <source>
        <strain evidence="3">DSM 41699</strain>
    </source>
</reference>
<dbReference type="PANTHER" id="PTHR34047">
    <property type="entry name" value="NUCLEAR INTRON MATURASE 1, MITOCHONDRIAL-RELATED"/>
    <property type="match status" value="1"/>
</dbReference>
<accession>A0ABU2UB51</accession>
<dbReference type="Proteomes" id="UP001183809">
    <property type="component" value="Unassembled WGS sequence"/>
</dbReference>
<evidence type="ECO:0000313" key="2">
    <source>
        <dbReference type="EMBL" id="MDT0470478.1"/>
    </source>
</evidence>